<accession>A0A5P1E738</accession>
<evidence type="ECO:0000259" key="2">
    <source>
        <dbReference type="PROSITE" id="PS51222"/>
    </source>
</evidence>
<dbReference type="InterPro" id="IPR013989">
    <property type="entry name" value="Dev_and_cell_death_domain"/>
</dbReference>
<dbReference type="Proteomes" id="UP000243459">
    <property type="component" value="Chromosome 9"/>
</dbReference>
<dbReference type="OMA" id="SHFITAH"/>
<gene>
    <name evidence="3" type="ORF">A4U43_C09F10400</name>
</gene>
<reference evidence="4" key="1">
    <citation type="journal article" date="2017" name="Nat. Commun.">
        <title>The asparagus genome sheds light on the origin and evolution of a young Y chromosome.</title>
        <authorList>
            <person name="Harkess A."/>
            <person name="Zhou J."/>
            <person name="Xu C."/>
            <person name="Bowers J.E."/>
            <person name="Van der Hulst R."/>
            <person name="Ayyampalayam S."/>
            <person name="Mercati F."/>
            <person name="Riccardi P."/>
            <person name="McKain M.R."/>
            <person name="Kakrana A."/>
            <person name="Tang H."/>
            <person name="Ray J."/>
            <person name="Groenendijk J."/>
            <person name="Arikit S."/>
            <person name="Mathioni S.M."/>
            <person name="Nakano M."/>
            <person name="Shan H."/>
            <person name="Telgmann-Rauber A."/>
            <person name="Kanno A."/>
            <person name="Yue Z."/>
            <person name="Chen H."/>
            <person name="Li W."/>
            <person name="Chen Y."/>
            <person name="Xu X."/>
            <person name="Zhang Y."/>
            <person name="Luo S."/>
            <person name="Chen H."/>
            <person name="Gao J."/>
            <person name="Mao Z."/>
            <person name="Pires J.C."/>
            <person name="Luo M."/>
            <person name="Kudrna D."/>
            <person name="Wing R.A."/>
            <person name="Meyers B.C."/>
            <person name="Yi K."/>
            <person name="Kong H."/>
            <person name="Lavrijsen P."/>
            <person name="Sunseri F."/>
            <person name="Falavigna A."/>
            <person name="Ye Y."/>
            <person name="Leebens-Mack J.H."/>
            <person name="Chen G."/>
        </authorList>
    </citation>
    <scope>NUCLEOTIDE SEQUENCE [LARGE SCALE GENOMIC DNA]</scope>
    <source>
        <strain evidence="4">cv. DH0086</strain>
    </source>
</reference>
<dbReference type="PANTHER" id="PTHR46444:SF19">
    <property type="entry name" value="OS02G0745600 PROTEIN"/>
    <property type="match status" value="1"/>
</dbReference>
<dbReference type="EMBL" id="CM007389">
    <property type="protein sequence ID" value="ONK58269.1"/>
    <property type="molecule type" value="Genomic_DNA"/>
</dbReference>
<protein>
    <recommendedName>
        <fullName evidence="2">DCD domain-containing protein</fullName>
    </recommendedName>
</protein>
<feature type="region of interest" description="Disordered" evidence="1">
    <location>
        <begin position="168"/>
        <end position="198"/>
    </location>
</feature>
<feature type="domain" description="DCD" evidence="2">
    <location>
        <begin position="1"/>
        <end position="120"/>
    </location>
</feature>
<evidence type="ECO:0000313" key="4">
    <source>
        <dbReference type="Proteomes" id="UP000243459"/>
    </source>
</evidence>
<dbReference type="Pfam" id="PF10539">
    <property type="entry name" value="Dev_Cell_Death"/>
    <property type="match status" value="1"/>
</dbReference>
<dbReference type="SMART" id="SM00767">
    <property type="entry name" value="DCD"/>
    <property type="match status" value="1"/>
</dbReference>
<proteinExistence type="predicted"/>
<organism evidence="3 4">
    <name type="scientific">Asparagus officinalis</name>
    <name type="common">Garden asparagus</name>
    <dbReference type="NCBI Taxonomy" id="4686"/>
    <lineage>
        <taxon>Eukaryota</taxon>
        <taxon>Viridiplantae</taxon>
        <taxon>Streptophyta</taxon>
        <taxon>Embryophyta</taxon>
        <taxon>Tracheophyta</taxon>
        <taxon>Spermatophyta</taxon>
        <taxon>Magnoliopsida</taxon>
        <taxon>Liliopsida</taxon>
        <taxon>Asparagales</taxon>
        <taxon>Asparagaceae</taxon>
        <taxon>Asparagoideae</taxon>
        <taxon>Asparagus</taxon>
    </lineage>
</organism>
<feature type="region of interest" description="Disordered" evidence="1">
    <location>
        <begin position="126"/>
        <end position="154"/>
    </location>
</feature>
<evidence type="ECO:0000256" key="1">
    <source>
        <dbReference type="SAM" id="MobiDB-lite"/>
    </source>
</evidence>
<sequence>MCNSKTKPECYRHRVFGLPKGKAEVVEKIKPGTRLFLYDFDLKLMYGVYRASSQGGMNLVRDAFRGAFPAQVKFKIDKDCLPLPESTFKQAILENYDSKNKFQPSLSSKQVHKLLGLFQPITGAPQPAPQFVENKHAAPPTHLPPTDPYRRAHIPPAYLRPSEDLYRPSAHQAPSQLPPEDPYRQYAYQPPSHLPPPEDPYRISLHQASSHLPPYQASSHLAPAHLPPSEDPYLGRVPAADSHFITAHAPQTSSSVYYPATHYTLAPQSVAQPTDAYYPPSAIYRPPLETANAYYLENPIPADHLAYRAPPEPAGYYVPGHSTYVQPSQPLATGPVSSLYSFAGAAPAQR</sequence>
<evidence type="ECO:0000313" key="3">
    <source>
        <dbReference type="EMBL" id="ONK58269.1"/>
    </source>
</evidence>
<dbReference type="PROSITE" id="PS51222">
    <property type="entry name" value="DCD"/>
    <property type="match status" value="1"/>
</dbReference>
<name>A0A5P1E738_ASPOF</name>
<dbReference type="PANTHER" id="PTHR46444">
    <property type="entry name" value="DCD (DEVELOPMENT AND CELL DEATH) DOMAIN PROTEIN-RELATED"/>
    <property type="match status" value="1"/>
</dbReference>
<dbReference type="Gramene" id="ONK58269">
    <property type="protein sequence ID" value="ONK58269"/>
    <property type="gene ID" value="A4U43_C09F10400"/>
</dbReference>
<keyword evidence="4" id="KW-1185">Reference proteome</keyword>
<dbReference type="AlphaFoldDB" id="A0A5P1E738"/>